<dbReference type="Proteomes" id="UP000321820">
    <property type="component" value="Chromosome"/>
</dbReference>
<dbReference type="Pfam" id="PF13471">
    <property type="entry name" value="Transglut_core3"/>
    <property type="match status" value="1"/>
</dbReference>
<dbReference type="InterPro" id="IPR053521">
    <property type="entry name" value="McjB-like"/>
</dbReference>
<gene>
    <name evidence="2" type="ORF">FTW19_20490</name>
</gene>
<dbReference type="NCBIfam" id="NF033537">
    <property type="entry name" value="lasso_biosyn_B2"/>
    <property type="match status" value="1"/>
</dbReference>
<sequence>MSLSGKFGLWRELPIAAEATAWLFLSWLVLDVLPGKLYRHCMQPRLRARELAEEQRLRQIKRVSWAVQRTSIRLPWRSVCFHRGIAAHQMLRRRGIASILHYGVNPKENLAAHVWVTASGRPVVGVREAVGYTQIAVFPDAGKNTGASVLNAHASFR</sequence>
<dbReference type="InterPro" id="IPR032708">
    <property type="entry name" value="McjB_C"/>
</dbReference>
<dbReference type="OrthoDB" id="671090at2"/>
<proteinExistence type="predicted"/>
<dbReference type="EMBL" id="CP042806">
    <property type="protein sequence ID" value="QEE30149.1"/>
    <property type="molecule type" value="Genomic_DNA"/>
</dbReference>
<reference evidence="2 3" key="1">
    <citation type="submission" date="2019-08" db="EMBL/GenBank/DDBJ databases">
        <title>Complete genome sequence of Terriglobus albidus strain ORNL.</title>
        <authorList>
            <person name="Podar M."/>
        </authorList>
    </citation>
    <scope>NUCLEOTIDE SEQUENCE [LARGE SCALE GENOMIC DNA]</scope>
    <source>
        <strain evidence="2 3">ORNL</strain>
    </source>
</reference>
<protein>
    <submittedName>
        <fullName evidence="2">Lasso peptide biosynthesis B2 protein</fullName>
    </submittedName>
</protein>
<evidence type="ECO:0000313" key="3">
    <source>
        <dbReference type="Proteomes" id="UP000321820"/>
    </source>
</evidence>
<evidence type="ECO:0000313" key="2">
    <source>
        <dbReference type="EMBL" id="QEE30149.1"/>
    </source>
</evidence>
<dbReference type="RefSeq" id="WP_147649419.1">
    <property type="nucleotide sequence ID" value="NZ_CP042806.1"/>
</dbReference>
<dbReference type="AlphaFoldDB" id="A0A5B9EEF9"/>
<keyword evidence="3" id="KW-1185">Reference proteome</keyword>
<name>A0A5B9EEF9_9BACT</name>
<feature type="domain" description="Microcin J25-processing protein McjB C-terminal" evidence="1">
    <location>
        <begin position="37"/>
        <end position="135"/>
    </location>
</feature>
<organism evidence="2 3">
    <name type="scientific">Terriglobus albidus</name>
    <dbReference type="NCBI Taxonomy" id="1592106"/>
    <lineage>
        <taxon>Bacteria</taxon>
        <taxon>Pseudomonadati</taxon>
        <taxon>Acidobacteriota</taxon>
        <taxon>Terriglobia</taxon>
        <taxon>Terriglobales</taxon>
        <taxon>Acidobacteriaceae</taxon>
        <taxon>Terriglobus</taxon>
    </lineage>
</organism>
<dbReference type="KEGG" id="talb:FTW19_20490"/>
<accession>A0A5B9EEF9</accession>
<evidence type="ECO:0000259" key="1">
    <source>
        <dbReference type="Pfam" id="PF13471"/>
    </source>
</evidence>